<organism evidence="8 9">
    <name type="scientific">Talaromyces atroroseus</name>
    <dbReference type="NCBI Taxonomy" id="1441469"/>
    <lineage>
        <taxon>Eukaryota</taxon>
        <taxon>Fungi</taxon>
        <taxon>Dikarya</taxon>
        <taxon>Ascomycota</taxon>
        <taxon>Pezizomycotina</taxon>
        <taxon>Eurotiomycetes</taxon>
        <taxon>Eurotiomycetidae</taxon>
        <taxon>Eurotiales</taxon>
        <taxon>Trichocomaceae</taxon>
        <taxon>Talaromyces</taxon>
        <taxon>Talaromyces sect. Trachyspermi</taxon>
    </lineage>
</organism>
<evidence type="ECO:0000256" key="6">
    <source>
        <dbReference type="ARBA" id="ARBA00034427"/>
    </source>
</evidence>
<comment type="function">
    <text evidence="1">Highly specific phosphatase involved in the metabolism of ADP-ribose 1''-phosphate (Appr1p) which is produced as a consequence of tRNA splicing.</text>
</comment>
<comment type="catalytic activity">
    <reaction evidence="6">
        <text>ADP-alpha-D-ribose 1''-phosphate + H2O = ADP-D-ribose + phosphate</text>
        <dbReference type="Rhea" id="RHEA:25029"/>
        <dbReference type="ChEBI" id="CHEBI:15377"/>
        <dbReference type="ChEBI" id="CHEBI:43474"/>
        <dbReference type="ChEBI" id="CHEBI:57967"/>
        <dbReference type="ChEBI" id="CHEBI:58753"/>
        <dbReference type="EC" id="3.1.3.84"/>
    </reaction>
</comment>
<dbReference type="InterPro" id="IPR002589">
    <property type="entry name" value="Macro_dom"/>
</dbReference>
<feature type="domain" description="Macro" evidence="7">
    <location>
        <begin position="1"/>
        <end position="216"/>
    </location>
</feature>
<evidence type="ECO:0000259" key="7">
    <source>
        <dbReference type="PROSITE" id="PS51154"/>
    </source>
</evidence>
<keyword evidence="5" id="KW-0904">Protein phosphatase</keyword>
<dbReference type="STRING" id="1441469.A0A225AMF4"/>
<evidence type="ECO:0000256" key="3">
    <source>
        <dbReference type="ARBA" id="ARBA00012983"/>
    </source>
</evidence>
<reference evidence="8 9" key="1">
    <citation type="submission" date="2015-06" db="EMBL/GenBank/DDBJ databases">
        <title>Talaromyces atroroseus IBT 11181 draft genome.</title>
        <authorList>
            <person name="Rasmussen K.B."/>
            <person name="Rasmussen S."/>
            <person name="Petersen B."/>
            <person name="Sicheritz-Ponten T."/>
            <person name="Mortensen U.H."/>
            <person name="Thrane U."/>
        </authorList>
    </citation>
    <scope>NUCLEOTIDE SEQUENCE [LARGE SCALE GENOMIC DNA]</scope>
    <source>
        <strain evidence="8 9">IBT 11181</strain>
    </source>
</reference>
<dbReference type="GO" id="GO:0004721">
    <property type="term" value="F:phosphoprotein phosphatase activity"/>
    <property type="evidence" value="ECO:0007669"/>
    <property type="project" value="UniProtKB-KW"/>
</dbReference>
<evidence type="ECO:0000256" key="1">
    <source>
        <dbReference type="ARBA" id="ARBA00002432"/>
    </source>
</evidence>
<accession>A0A225AMF4</accession>
<dbReference type="PROSITE" id="PS51154">
    <property type="entry name" value="MACRO"/>
    <property type="match status" value="1"/>
</dbReference>
<dbReference type="PANTHER" id="PTHR12521:SF0">
    <property type="entry name" value="ADP-RIBOSE GLYCOHYDROLASE OARD1"/>
    <property type="match status" value="1"/>
</dbReference>
<dbReference type="EMBL" id="LFMY01000009">
    <property type="protein sequence ID" value="OKL58438.1"/>
    <property type="molecule type" value="Genomic_DNA"/>
</dbReference>
<protein>
    <recommendedName>
        <fullName evidence="4">ADP-ribose 1''-phosphate phosphatase</fullName>
        <ecNumber evidence="3">3.1.3.84</ecNumber>
    </recommendedName>
</protein>
<dbReference type="OrthoDB" id="2155246at2759"/>
<dbReference type="SUPFAM" id="SSF52949">
    <property type="entry name" value="Macro domain-like"/>
    <property type="match status" value="1"/>
</dbReference>
<comment type="similarity">
    <text evidence="2">Belongs to the POA1 family.</text>
</comment>
<keyword evidence="9" id="KW-1185">Reference proteome</keyword>
<dbReference type="RefSeq" id="XP_020118559.1">
    <property type="nucleotide sequence ID" value="XM_020268418.1"/>
</dbReference>
<sequence length="216" mass="24352">MKIAEIEGDLFDAPDGAALIHACNCLGSWGGGIAKSFKNKYPAAFKTYNAHCKRFLKTRQPYTIVHSTTGKPRTINVPLGTALIIPPQKEDYACFPTPATISDDSHNSHDDQDGMEKKKKHWIICLFTSRAYGRYVSKPDIILENSVHAIRDMRQQLERLCDAENGDEWTGQLYSCRFNSGLFGVEWEDSKRVLERELQGMEGVEEVVVVRPEGEE</sequence>
<dbReference type="GeneID" id="31005885"/>
<comment type="caution">
    <text evidence="8">The sequence shown here is derived from an EMBL/GenBank/DDBJ whole genome shotgun (WGS) entry which is preliminary data.</text>
</comment>
<dbReference type="Proteomes" id="UP000214365">
    <property type="component" value="Unassembled WGS sequence"/>
</dbReference>
<dbReference type="AlphaFoldDB" id="A0A225AMF4"/>
<proteinExistence type="inferred from homology"/>
<dbReference type="GO" id="GO:0140291">
    <property type="term" value="P:peptidyl-glutamate ADP-deribosylation"/>
    <property type="evidence" value="ECO:0007669"/>
    <property type="project" value="TreeGrafter"/>
</dbReference>
<dbReference type="InterPro" id="IPR043472">
    <property type="entry name" value="Macro_dom-like"/>
</dbReference>
<evidence type="ECO:0000256" key="2">
    <source>
        <dbReference type="ARBA" id="ARBA00006575"/>
    </source>
</evidence>
<dbReference type="Pfam" id="PF01661">
    <property type="entry name" value="Macro"/>
    <property type="match status" value="1"/>
</dbReference>
<evidence type="ECO:0000256" key="5">
    <source>
        <dbReference type="ARBA" id="ARBA00022912"/>
    </source>
</evidence>
<name>A0A225AMF4_TALAT</name>
<evidence type="ECO:0000256" key="4">
    <source>
        <dbReference type="ARBA" id="ARBA00019744"/>
    </source>
</evidence>
<evidence type="ECO:0000313" key="8">
    <source>
        <dbReference type="EMBL" id="OKL58438.1"/>
    </source>
</evidence>
<gene>
    <name evidence="8" type="ORF">UA08_06129</name>
</gene>
<evidence type="ECO:0000313" key="9">
    <source>
        <dbReference type="Proteomes" id="UP000214365"/>
    </source>
</evidence>
<dbReference type="Gene3D" id="3.40.220.10">
    <property type="entry name" value="Leucine Aminopeptidase, subunit E, domain 1"/>
    <property type="match status" value="1"/>
</dbReference>
<keyword evidence="5" id="KW-0378">Hydrolase</keyword>
<dbReference type="EC" id="3.1.3.84" evidence="3"/>
<dbReference type="PANTHER" id="PTHR12521">
    <property type="entry name" value="PROTEIN C6ORF130"/>
    <property type="match status" value="1"/>
</dbReference>
<dbReference type="InterPro" id="IPR050892">
    <property type="entry name" value="ADP-ribose_metab_enzymes"/>
</dbReference>